<evidence type="ECO:0000256" key="1">
    <source>
        <dbReference type="ARBA" id="ARBA00022723"/>
    </source>
</evidence>
<organism evidence="8">
    <name type="scientific">Mytilinidion resinicola</name>
    <dbReference type="NCBI Taxonomy" id="574789"/>
    <lineage>
        <taxon>Eukaryota</taxon>
        <taxon>Fungi</taxon>
        <taxon>Dikarya</taxon>
        <taxon>Ascomycota</taxon>
        <taxon>Pezizomycotina</taxon>
        <taxon>Dothideomycetes</taxon>
        <taxon>Pleosporomycetidae</taxon>
        <taxon>Mytilinidiales</taxon>
        <taxon>Mytilinidiaceae</taxon>
        <taxon>Mytilinidion</taxon>
    </lineage>
</organism>
<evidence type="ECO:0000256" key="2">
    <source>
        <dbReference type="ARBA" id="ARBA00022737"/>
    </source>
</evidence>
<dbReference type="PROSITE" id="PS00028">
    <property type="entry name" value="ZINC_FINGER_C2H2_1"/>
    <property type="match status" value="3"/>
</dbReference>
<reference evidence="8 10" key="1">
    <citation type="journal article" date="2020" name="Stud. Mycol.">
        <title>101 Dothideomycetes genomes: a test case for predicting lifestyles and emergence of pathogens.</title>
        <authorList>
            <person name="Haridas S."/>
            <person name="Albert R."/>
            <person name="Binder M."/>
            <person name="Bloem J."/>
            <person name="Labutti K."/>
            <person name="Salamov A."/>
            <person name="Andreopoulos B."/>
            <person name="Baker S."/>
            <person name="Barry K."/>
            <person name="Bills G."/>
            <person name="Bluhm B."/>
            <person name="Cannon C."/>
            <person name="Castanera R."/>
            <person name="Culley D."/>
            <person name="Daum C."/>
            <person name="Ezra D."/>
            <person name="Gonzalez J."/>
            <person name="Henrissat B."/>
            <person name="Kuo A."/>
            <person name="Liang C."/>
            <person name="Lipzen A."/>
            <person name="Lutzoni F."/>
            <person name="Magnuson J."/>
            <person name="Mondo S."/>
            <person name="Nolan M."/>
            <person name="Ohm R."/>
            <person name="Pangilinan J."/>
            <person name="Park H.-J."/>
            <person name="Ramirez L."/>
            <person name="Alfaro M."/>
            <person name="Sun H."/>
            <person name="Tritt A."/>
            <person name="Yoshinaga Y."/>
            <person name="Zwiers L.-H."/>
            <person name="Turgeon B."/>
            <person name="Goodwin S."/>
            <person name="Spatafora J."/>
            <person name="Crous P."/>
            <person name="Grigoriev I."/>
        </authorList>
    </citation>
    <scope>NUCLEOTIDE SEQUENCE</scope>
    <source>
        <strain evidence="8 10">CBS 304.34</strain>
    </source>
</reference>
<dbReference type="FunFam" id="3.30.160.60:FF:002349">
    <property type="entry name" value="Zinc finger and BTB domain-containing 40"/>
    <property type="match status" value="1"/>
</dbReference>
<protein>
    <recommendedName>
        <fullName evidence="7">C2H2-type domain-containing protein</fullName>
    </recommendedName>
</protein>
<dbReference type="Proteomes" id="UP000504636">
    <property type="component" value="Unplaced"/>
</dbReference>
<accession>A0A6A6Y788</accession>
<dbReference type="RefSeq" id="XP_033571357.1">
    <property type="nucleotide sequence ID" value="XM_033722380.1"/>
</dbReference>
<gene>
    <name evidence="8 10" type="ORF">BDZ99DRAFT_481217</name>
</gene>
<feature type="region of interest" description="Disordered" evidence="6">
    <location>
        <begin position="1"/>
        <end position="38"/>
    </location>
</feature>
<dbReference type="GO" id="GO:0005634">
    <property type="term" value="C:nucleus"/>
    <property type="evidence" value="ECO:0007669"/>
    <property type="project" value="UniProtKB-ARBA"/>
</dbReference>
<dbReference type="PANTHER" id="PTHR19818:SF139">
    <property type="entry name" value="PAIR-RULE PROTEIN ODD-PAIRED"/>
    <property type="match status" value="1"/>
</dbReference>
<feature type="domain" description="C2H2-type" evidence="7">
    <location>
        <begin position="221"/>
        <end position="248"/>
    </location>
</feature>
<dbReference type="InterPro" id="IPR036236">
    <property type="entry name" value="Znf_C2H2_sf"/>
</dbReference>
<dbReference type="PANTHER" id="PTHR19818">
    <property type="entry name" value="ZINC FINGER PROTEIN ZIC AND GLI"/>
    <property type="match status" value="1"/>
</dbReference>
<evidence type="ECO:0000259" key="7">
    <source>
        <dbReference type="PROSITE" id="PS50157"/>
    </source>
</evidence>
<evidence type="ECO:0000313" key="10">
    <source>
        <dbReference type="RefSeq" id="XP_033571357.1"/>
    </source>
</evidence>
<feature type="region of interest" description="Disordered" evidence="6">
    <location>
        <begin position="112"/>
        <end position="131"/>
    </location>
</feature>
<dbReference type="Pfam" id="PF00096">
    <property type="entry name" value="zf-C2H2"/>
    <property type="match status" value="2"/>
</dbReference>
<dbReference type="FunFam" id="3.30.160.60:FF:002343">
    <property type="entry name" value="Zinc finger protein 33A"/>
    <property type="match status" value="1"/>
</dbReference>
<dbReference type="OrthoDB" id="427030at2759"/>
<reference evidence="10" key="2">
    <citation type="submission" date="2020-04" db="EMBL/GenBank/DDBJ databases">
        <authorList>
            <consortium name="NCBI Genome Project"/>
        </authorList>
    </citation>
    <scope>NUCLEOTIDE SEQUENCE</scope>
    <source>
        <strain evidence="10">CBS 304.34</strain>
    </source>
</reference>
<keyword evidence="3 5" id="KW-0863">Zinc-finger</keyword>
<dbReference type="InterPro" id="IPR050329">
    <property type="entry name" value="GLI_C2H2-zinc-finger"/>
</dbReference>
<dbReference type="EMBL" id="MU003713">
    <property type="protein sequence ID" value="KAF2804393.1"/>
    <property type="molecule type" value="Genomic_DNA"/>
</dbReference>
<keyword evidence="2" id="KW-0677">Repeat</keyword>
<dbReference type="GO" id="GO:0000981">
    <property type="term" value="F:DNA-binding transcription factor activity, RNA polymerase II-specific"/>
    <property type="evidence" value="ECO:0007669"/>
    <property type="project" value="TreeGrafter"/>
</dbReference>
<keyword evidence="4" id="KW-0862">Zinc</keyword>
<keyword evidence="9" id="KW-1185">Reference proteome</keyword>
<dbReference type="GO" id="GO:0000978">
    <property type="term" value="F:RNA polymerase II cis-regulatory region sequence-specific DNA binding"/>
    <property type="evidence" value="ECO:0007669"/>
    <property type="project" value="TreeGrafter"/>
</dbReference>
<dbReference type="GO" id="GO:0008270">
    <property type="term" value="F:zinc ion binding"/>
    <property type="evidence" value="ECO:0007669"/>
    <property type="project" value="UniProtKB-KW"/>
</dbReference>
<sequence>MLPSYDTSRRTVTNTPSSKAIRPTQTMPLSHTTSVPYQPGGFTFNPSVNPYNMMDYPMVHTVAYSGTRTPPVKPEATSPTHLGLNDASSADNCSSVNFPVDNDVLIKVIQAKPKPAQRQRDPSKVLPPNQPLVASPVAHQLAKPSSDIEKQKPRQRSKGIYQCSMSDCYKIFSRKSHLEIHTRGHNGVKPFLCKEPSCGHRCSQLGNLKTHERIHTGERPYDCDICGKTFAQRSNVQSHKIVHLQIKPYTCRFDNCDRQYTQLPNL</sequence>
<evidence type="ECO:0000256" key="4">
    <source>
        <dbReference type="ARBA" id="ARBA00022833"/>
    </source>
</evidence>
<reference evidence="10" key="3">
    <citation type="submission" date="2025-04" db="UniProtKB">
        <authorList>
            <consortium name="RefSeq"/>
        </authorList>
    </citation>
    <scope>IDENTIFICATION</scope>
    <source>
        <strain evidence="10">CBS 304.34</strain>
    </source>
</reference>
<dbReference type="GeneID" id="54463273"/>
<evidence type="ECO:0000256" key="5">
    <source>
        <dbReference type="PROSITE-ProRule" id="PRU00042"/>
    </source>
</evidence>
<dbReference type="Gene3D" id="3.30.160.60">
    <property type="entry name" value="Classic Zinc Finger"/>
    <property type="match status" value="3"/>
</dbReference>
<feature type="domain" description="C2H2-type" evidence="7">
    <location>
        <begin position="161"/>
        <end position="190"/>
    </location>
</feature>
<dbReference type="AlphaFoldDB" id="A0A6A6Y788"/>
<feature type="compositionally biased region" description="Polar residues" evidence="6">
    <location>
        <begin position="10"/>
        <end position="36"/>
    </location>
</feature>
<dbReference type="SMART" id="SM00355">
    <property type="entry name" value="ZnF_C2H2"/>
    <property type="match status" value="3"/>
</dbReference>
<dbReference type="InterPro" id="IPR013087">
    <property type="entry name" value="Znf_C2H2_type"/>
</dbReference>
<evidence type="ECO:0000313" key="8">
    <source>
        <dbReference type="EMBL" id="KAF2804393.1"/>
    </source>
</evidence>
<proteinExistence type="predicted"/>
<feature type="domain" description="C2H2-type" evidence="7">
    <location>
        <begin position="191"/>
        <end position="220"/>
    </location>
</feature>
<evidence type="ECO:0000256" key="3">
    <source>
        <dbReference type="ARBA" id="ARBA00022771"/>
    </source>
</evidence>
<evidence type="ECO:0000313" key="9">
    <source>
        <dbReference type="Proteomes" id="UP000504636"/>
    </source>
</evidence>
<dbReference type="SUPFAM" id="SSF57667">
    <property type="entry name" value="beta-beta-alpha zinc fingers"/>
    <property type="match status" value="2"/>
</dbReference>
<dbReference type="PROSITE" id="PS50157">
    <property type="entry name" value="ZINC_FINGER_C2H2_2"/>
    <property type="match status" value="3"/>
</dbReference>
<evidence type="ECO:0000256" key="6">
    <source>
        <dbReference type="SAM" id="MobiDB-lite"/>
    </source>
</evidence>
<name>A0A6A6Y788_9PEZI</name>
<keyword evidence="1" id="KW-0479">Metal-binding</keyword>
<dbReference type="GO" id="GO:0045944">
    <property type="term" value="P:positive regulation of transcription by RNA polymerase II"/>
    <property type="evidence" value="ECO:0007669"/>
    <property type="project" value="UniProtKB-ARBA"/>
</dbReference>